<gene>
    <name evidence="14" type="ORF">EAH80_14375</name>
</gene>
<evidence type="ECO:0000259" key="13">
    <source>
        <dbReference type="PROSITE" id="PS50885"/>
    </source>
</evidence>
<dbReference type="AlphaFoldDB" id="A0A502E9A6"/>
<dbReference type="Pfam" id="PF00512">
    <property type="entry name" value="HisKA"/>
    <property type="match status" value="1"/>
</dbReference>
<evidence type="ECO:0000256" key="6">
    <source>
        <dbReference type="ARBA" id="ARBA00022692"/>
    </source>
</evidence>
<comment type="catalytic activity">
    <reaction evidence="1">
        <text>ATP + protein L-histidine = ADP + protein N-phospho-L-histidine.</text>
        <dbReference type="EC" id="2.7.13.3"/>
    </reaction>
</comment>
<feature type="domain" description="HAMP" evidence="13">
    <location>
        <begin position="184"/>
        <end position="237"/>
    </location>
</feature>
<evidence type="ECO:0000256" key="2">
    <source>
        <dbReference type="ARBA" id="ARBA00004236"/>
    </source>
</evidence>
<protein>
    <recommendedName>
        <fullName evidence="3">histidine kinase</fullName>
        <ecNumber evidence="3">2.7.13.3</ecNumber>
    </recommendedName>
</protein>
<evidence type="ECO:0000313" key="14">
    <source>
        <dbReference type="EMBL" id="TPG33482.1"/>
    </source>
</evidence>
<evidence type="ECO:0000259" key="12">
    <source>
        <dbReference type="PROSITE" id="PS50109"/>
    </source>
</evidence>
<evidence type="ECO:0000256" key="7">
    <source>
        <dbReference type="ARBA" id="ARBA00022777"/>
    </source>
</evidence>
<dbReference type="PANTHER" id="PTHR45436:SF5">
    <property type="entry name" value="SENSOR HISTIDINE KINASE TRCS"/>
    <property type="match status" value="1"/>
</dbReference>
<dbReference type="SUPFAM" id="SSF55874">
    <property type="entry name" value="ATPase domain of HSP90 chaperone/DNA topoisomerase II/histidine kinase"/>
    <property type="match status" value="1"/>
</dbReference>
<proteinExistence type="predicted"/>
<dbReference type="RefSeq" id="WP_140691967.1">
    <property type="nucleotide sequence ID" value="NZ_RCZG01000005.1"/>
</dbReference>
<evidence type="ECO:0000256" key="10">
    <source>
        <dbReference type="ARBA" id="ARBA00023136"/>
    </source>
</evidence>
<evidence type="ECO:0000256" key="8">
    <source>
        <dbReference type="ARBA" id="ARBA00022989"/>
    </source>
</evidence>
<keyword evidence="7 14" id="KW-0418">Kinase</keyword>
<keyword evidence="5" id="KW-0808">Transferase</keyword>
<dbReference type="PANTHER" id="PTHR45436">
    <property type="entry name" value="SENSOR HISTIDINE KINASE YKOH"/>
    <property type="match status" value="1"/>
</dbReference>
<dbReference type="InterPro" id="IPR036097">
    <property type="entry name" value="HisK_dim/P_sf"/>
</dbReference>
<evidence type="ECO:0000256" key="1">
    <source>
        <dbReference type="ARBA" id="ARBA00000085"/>
    </source>
</evidence>
<evidence type="ECO:0000256" key="3">
    <source>
        <dbReference type="ARBA" id="ARBA00012438"/>
    </source>
</evidence>
<dbReference type="InterPro" id="IPR005467">
    <property type="entry name" value="His_kinase_dom"/>
</dbReference>
<dbReference type="CDD" id="cd00082">
    <property type="entry name" value="HisKA"/>
    <property type="match status" value="1"/>
</dbReference>
<evidence type="ECO:0000313" key="15">
    <source>
        <dbReference type="Proteomes" id="UP000320095"/>
    </source>
</evidence>
<dbReference type="GO" id="GO:0005886">
    <property type="term" value="C:plasma membrane"/>
    <property type="evidence" value="ECO:0007669"/>
    <property type="project" value="UniProtKB-SubCell"/>
</dbReference>
<keyword evidence="15" id="KW-1185">Reference proteome</keyword>
<dbReference type="Gene3D" id="6.10.340.10">
    <property type="match status" value="1"/>
</dbReference>
<keyword evidence="9" id="KW-0902">Two-component regulatory system</keyword>
<evidence type="ECO:0000256" key="4">
    <source>
        <dbReference type="ARBA" id="ARBA00022553"/>
    </source>
</evidence>
<feature type="transmembrane region" description="Helical" evidence="11">
    <location>
        <begin position="157"/>
        <end position="183"/>
    </location>
</feature>
<keyword evidence="10 11" id="KW-0472">Membrane</keyword>
<keyword evidence="4" id="KW-0597">Phosphoprotein</keyword>
<dbReference type="InterPro" id="IPR003661">
    <property type="entry name" value="HisK_dim/P_dom"/>
</dbReference>
<dbReference type="CDD" id="cd06225">
    <property type="entry name" value="HAMP"/>
    <property type="match status" value="1"/>
</dbReference>
<dbReference type="PROSITE" id="PS50885">
    <property type="entry name" value="HAMP"/>
    <property type="match status" value="1"/>
</dbReference>
<dbReference type="Pfam" id="PF00672">
    <property type="entry name" value="HAMP"/>
    <property type="match status" value="1"/>
</dbReference>
<dbReference type="InterPro" id="IPR036890">
    <property type="entry name" value="HATPase_C_sf"/>
</dbReference>
<dbReference type="SMART" id="SM00388">
    <property type="entry name" value="HisKA"/>
    <property type="match status" value="1"/>
</dbReference>
<dbReference type="SMART" id="SM00387">
    <property type="entry name" value="HATPase_c"/>
    <property type="match status" value="1"/>
</dbReference>
<organism evidence="14 15">
    <name type="scientific">Mycolicibacterium hodleri</name>
    <dbReference type="NCBI Taxonomy" id="49897"/>
    <lineage>
        <taxon>Bacteria</taxon>
        <taxon>Bacillati</taxon>
        <taxon>Actinomycetota</taxon>
        <taxon>Actinomycetes</taxon>
        <taxon>Mycobacteriales</taxon>
        <taxon>Mycobacteriaceae</taxon>
        <taxon>Mycolicibacterium</taxon>
    </lineage>
</organism>
<accession>A0A502E9A6</accession>
<feature type="domain" description="Histidine kinase" evidence="12">
    <location>
        <begin position="245"/>
        <end position="454"/>
    </location>
</feature>
<keyword evidence="6 11" id="KW-0812">Transmembrane</keyword>
<dbReference type="PRINTS" id="PR00344">
    <property type="entry name" value="BCTRLSENSOR"/>
</dbReference>
<evidence type="ECO:0000256" key="9">
    <source>
        <dbReference type="ARBA" id="ARBA00023012"/>
    </source>
</evidence>
<sequence length="460" mass="48443">MARRLTANWGVSARSAFVAATVVFVALGIAGAGLAAILYQTMLSGIDSAAATRVSEVVDQVVDGGAAGVDPALLDTDQRIVAVQVITPEGTVVRRSQSAPDTPLVAMTEVGDGLRIGMPEQSSPFGRIRFSARTIDGPDGRYTVLVGEGSATIGSTVWAVVIALAIAAPVVIAVSATATYVLVRRSMKSVDDIRSRVADITTSDLAERVPVPESRDEIAALAVTMNEMLARIEAGHNAQRRFVGDASHELRSPLTTIISALEVAVVHPEALGGELATTTLMPEALRMKALIDDLLLLARADERGLDMATEDVDLDDLAAAEIERLRRDTDLEVRADLEPARLTGDPEALSRVLRNLLDNAARLAISRVSVSVRTLPCHVQLEVGDDGPGIAEADRQRVFDRFVRLDPDRSRSAGGAGLGLAIVREIVVAHAGRVTIGDGNGSGTTVTVQLPVTGLPESSR</sequence>
<comment type="caution">
    <text evidence="14">The sequence shown here is derived from an EMBL/GenBank/DDBJ whole genome shotgun (WGS) entry which is preliminary data.</text>
</comment>
<dbReference type="EMBL" id="RCZG01000005">
    <property type="protein sequence ID" value="TPG33482.1"/>
    <property type="molecule type" value="Genomic_DNA"/>
</dbReference>
<dbReference type="SUPFAM" id="SSF47384">
    <property type="entry name" value="Homodimeric domain of signal transducing histidine kinase"/>
    <property type="match status" value="1"/>
</dbReference>
<dbReference type="InterPro" id="IPR050428">
    <property type="entry name" value="TCS_sensor_his_kinase"/>
</dbReference>
<evidence type="ECO:0000256" key="5">
    <source>
        <dbReference type="ARBA" id="ARBA00022679"/>
    </source>
</evidence>
<dbReference type="OrthoDB" id="9786919at2"/>
<dbReference type="Proteomes" id="UP000320095">
    <property type="component" value="Unassembled WGS sequence"/>
</dbReference>
<dbReference type="SUPFAM" id="SSF158472">
    <property type="entry name" value="HAMP domain-like"/>
    <property type="match status" value="1"/>
</dbReference>
<keyword evidence="8 11" id="KW-1133">Transmembrane helix</keyword>
<dbReference type="PROSITE" id="PS50109">
    <property type="entry name" value="HIS_KIN"/>
    <property type="match status" value="1"/>
</dbReference>
<dbReference type="GO" id="GO:0000155">
    <property type="term" value="F:phosphorelay sensor kinase activity"/>
    <property type="evidence" value="ECO:0007669"/>
    <property type="project" value="InterPro"/>
</dbReference>
<dbReference type="EC" id="2.7.13.3" evidence="3"/>
<evidence type="ECO:0000256" key="11">
    <source>
        <dbReference type="SAM" id="Phobius"/>
    </source>
</evidence>
<dbReference type="Pfam" id="PF02518">
    <property type="entry name" value="HATPase_c"/>
    <property type="match status" value="1"/>
</dbReference>
<reference evidence="14 15" key="1">
    <citation type="journal article" date="2019" name="Environ. Microbiol.">
        <title>Species interactions and distinct microbial communities in high Arctic permafrost affected cryosols are associated with the CH4 and CO2 gas fluxes.</title>
        <authorList>
            <person name="Altshuler I."/>
            <person name="Hamel J."/>
            <person name="Turney S."/>
            <person name="Magnuson E."/>
            <person name="Levesque R."/>
            <person name="Greer C."/>
            <person name="Whyte L.G."/>
        </authorList>
    </citation>
    <scope>NUCLEOTIDE SEQUENCE [LARGE SCALE GENOMIC DNA]</scope>
    <source>
        <strain evidence="14 15">S5.20</strain>
    </source>
</reference>
<dbReference type="InterPro" id="IPR004358">
    <property type="entry name" value="Sig_transdc_His_kin-like_C"/>
</dbReference>
<dbReference type="InterPro" id="IPR003594">
    <property type="entry name" value="HATPase_dom"/>
</dbReference>
<dbReference type="SMART" id="SM00304">
    <property type="entry name" value="HAMP"/>
    <property type="match status" value="1"/>
</dbReference>
<dbReference type="Gene3D" id="1.10.287.130">
    <property type="match status" value="1"/>
</dbReference>
<dbReference type="Gene3D" id="3.30.565.10">
    <property type="entry name" value="Histidine kinase-like ATPase, C-terminal domain"/>
    <property type="match status" value="1"/>
</dbReference>
<dbReference type="InterPro" id="IPR003660">
    <property type="entry name" value="HAMP_dom"/>
</dbReference>
<name>A0A502E9A6_9MYCO</name>
<comment type="subcellular location">
    <subcellularLocation>
        <location evidence="2">Cell membrane</location>
    </subcellularLocation>
</comment>